<organism evidence="5 6">
    <name type="scientific">Anaerobranca gottschalkii DSM 13577</name>
    <dbReference type="NCBI Taxonomy" id="1120990"/>
    <lineage>
        <taxon>Bacteria</taxon>
        <taxon>Bacillati</taxon>
        <taxon>Bacillota</taxon>
        <taxon>Clostridia</taxon>
        <taxon>Eubacteriales</taxon>
        <taxon>Proteinivoracaceae</taxon>
        <taxon>Anaerobranca</taxon>
    </lineage>
</organism>
<evidence type="ECO:0000313" key="5">
    <source>
        <dbReference type="EMBL" id="SET01828.1"/>
    </source>
</evidence>
<dbReference type="GO" id="GO:0008173">
    <property type="term" value="F:RNA methyltransferase activity"/>
    <property type="evidence" value="ECO:0007669"/>
    <property type="project" value="InterPro"/>
</dbReference>
<dbReference type="FunFam" id="3.40.1280.10:FF:000008">
    <property type="entry name" value="Group 3 RNA methyltransferase TrmH"/>
    <property type="match status" value="1"/>
</dbReference>
<dbReference type="Pfam" id="PF08032">
    <property type="entry name" value="SpoU_sub_bind"/>
    <property type="match status" value="1"/>
</dbReference>
<dbReference type="Pfam" id="PF00588">
    <property type="entry name" value="SpoU_methylase"/>
    <property type="match status" value="1"/>
</dbReference>
<evidence type="ECO:0000256" key="1">
    <source>
        <dbReference type="ARBA" id="ARBA00007228"/>
    </source>
</evidence>
<dbReference type="RefSeq" id="WP_207648421.1">
    <property type="nucleotide sequence ID" value="NZ_FOIF01000032.1"/>
</dbReference>
<dbReference type="InterPro" id="IPR029026">
    <property type="entry name" value="tRNA_m1G_MTases_N"/>
</dbReference>
<dbReference type="EMBL" id="FOIF01000032">
    <property type="protein sequence ID" value="SET01828.1"/>
    <property type="molecule type" value="Genomic_DNA"/>
</dbReference>
<evidence type="ECO:0000256" key="2">
    <source>
        <dbReference type="ARBA" id="ARBA00022603"/>
    </source>
</evidence>
<dbReference type="Gene3D" id="3.30.1330.30">
    <property type="match status" value="1"/>
</dbReference>
<dbReference type="AlphaFoldDB" id="A0A1I0B4V7"/>
<dbReference type="InterPro" id="IPR001537">
    <property type="entry name" value="SpoU_MeTrfase"/>
</dbReference>
<keyword evidence="6" id="KW-1185">Reference proteome</keyword>
<dbReference type="SMART" id="SM00967">
    <property type="entry name" value="SpoU_sub_bind"/>
    <property type="match status" value="1"/>
</dbReference>
<dbReference type="Proteomes" id="UP000243819">
    <property type="component" value="Unassembled WGS sequence"/>
</dbReference>
<dbReference type="GO" id="GO:0006396">
    <property type="term" value="P:RNA processing"/>
    <property type="evidence" value="ECO:0007669"/>
    <property type="project" value="InterPro"/>
</dbReference>
<feature type="domain" description="RNA 2-O ribose methyltransferase substrate binding" evidence="4">
    <location>
        <begin position="5"/>
        <end position="77"/>
    </location>
</feature>
<evidence type="ECO:0000313" key="6">
    <source>
        <dbReference type="Proteomes" id="UP000243819"/>
    </source>
</evidence>
<dbReference type="GO" id="GO:0005829">
    <property type="term" value="C:cytosol"/>
    <property type="evidence" value="ECO:0007669"/>
    <property type="project" value="TreeGrafter"/>
</dbReference>
<dbReference type="SUPFAM" id="SSF55315">
    <property type="entry name" value="L30e-like"/>
    <property type="match status" value="1"/>
</dbReference>
<keyword evidence="2 5" id="KW-0489">Methyltransferase</keyword>
<evidence type="ECO:0000256" key="3">
    <source>
        <dbReference type="ARBA" id="ARBA00022679"/>
    </source>
</evidence>
<dbReference type="InterPro" id="IPR004441">
    <property type="entry name" value="rRNA_MeTrfase_TrmH"/>
</dbReference>
<evidence type="ECO:0000259" key="4">
    <source>
        <dbReference type="SMART" id="SM00967"/>
    </source>
</evidence>
<keyword evidence="3 5" id="KW-0808">Transferase</keyword>
<dbReference type="SUPFAM" id="SSF75217">
    <property type="entry name" value="alpha/beta knot"/>
    <property type="match status" value="1"/>
</dbReference>
<comment type="similarity">
    <text evidence="1">Belongs to the class IV-like SAM-binding methyltransferase superfamily. RNA methyltransferase TrmH family.</text>
</comment>
<dbReference type="Gene3D" id="3.40.1280.10">
    <property type="match status" value="1"/>
</dbReference>
<dbReference type="NCBIfam" id="TIGR00186">
    <property type="entry name" value="rRNA_methyl_3"/>
    <property type="match status" value="1"/>
</dbReference>
<dbReference type="InterPro" id="IPR013123">
    <property type="entry name" value="SpoU_subst-bd"/>
</dbReference>
<dbReference type="PANTHER" id="PTHR46429">
    <property type="entry name" value="23S RRNA (GUANOSINE-2'-O-)-METHYLTRANSFERASE RLMB"/>
    <property type="match status" value="1"/>
</dbReference>
<reference evidence="6" key="1">
    <citation type="submission" date="2016-10" db="EMBL/GenBank/DDBJ databases">
        <authorList>
            <person name="Varghese N."/>
            <person name="Submissions S."/>
        </authorList>
    </citation>
    <scope>NUCLEOTIDE SEQUENCE [LARGE SCALE GENOMIC DNA]</scope>
    <source>
        <strain evidence="6">DSM 13577</strain>
    </source>
</reference>
<gene>
    <name evidence="5" type="ORF">SAMN03080614_10328</name>
</gene>
<dbReference type="GO" id="GO:0032259">
    <property type="term" value="P:methylation"/>
    <property type="evidence" value="ECO:0007669"/>
    <property type="project" value="UniProtKB-KW"/>
</dbReference>
<name>A0A1I0B4V7_9FIRM</name>
<dbReference type="CDD" id="cd18103">
    <property type="entry name" value="SpoU-like_RlmB"/>
    <property type="match status" value="1"/>
</dbReference>
<accession>A0A1I0B4V7</accession>
<dbReference type="InterPro" id="IPR029028">
    <property type="entry name" value="Alpha/beta_knot_MTases"/>
</dbReference>
<protein>
    <submittedName>
        <fullName evidence="5">23S rRNA (Guanosine2251-2'-O)-methyltransferase</fullName>
    </submittedName>
</protein>
<sequence length="242" mass="26364">MKEDVVYGKNPVKELLLNRRRINKIYIQKGFKDQKIVELAKTSGAVIKWCDKSFLDKLTEGNNHQGIGASVSPKEYTPLEEILDNIEKQGKQGFLVILDSLEDPHNLGSIIRTANGAGVDGIIIPKHRAVPLTSTVAKVAAGALEHVPVAQVGNLVQTIELLKERGYWIFGADMDGQTYYQADLTGKICLVIGGEGKGIGQLVKKHCDVILKIPLKGQINSLNASVAAGILIYEVVKQRDNG</sequence>
<dbReference type="GO" id="GO:0003723">
    <property type="term" value="F:RNA binding"/>
    <property type="evidence" value="ECO:0007669"/>
    <property type="project" value="InterPro"/>
</dbReference>
<dbReference type="PANTHER" id="PTHR46429:SF1">
    <property type="entry name" value="23S RRNA (GUANOSINE-2'-O-)-METHYLTRANSFERASE RLMB"/>
    <property type="match status" value="1"/>
</dbReference>
<proteinExistence type="inferred from homology"/>
<dbReference type="InterPro" id="IPR029064">
    <property type="entry name" value="Ribosomal_eL30-like_sf"/>
</dbReference>
<dbReference type="STRING" id="1120990.SAMN03080614_10328"/>